<accession>A0AAV7HKK7</accession>
<comment type="caution">
    <text evidence="1">The sequence shown here is derived from an EMBL/GenBank/DDBJ whole genome shotgun (WGS) entry which is preliminary data.</text>
</comment>
<name>A0AAV7HKK7_DENCH</name>
<evidence type="ECO:0000313" key="1">
    <source>
        <dbReference type="EMBL" id="KAH0467840.1"/>
    </source>
</evidence>
<gene>
    <name evidence="1" type="ORF">IEQ34_002873</name>
</gene>
<evidence type="ECO:0000313" key="2">
    <source>
        <dbReference type="Proteomes" id="UP000775213"/>
    </source>
</evidence>
<proteinExistence type="predicted"/>
<reference evidence="1 2" key="1">
    <citation type="journal article" date="2021" name="Hortic Res">
        <title>Chromosome-scale assembly of the Dendrobium chrysotoxum genome enhances the understanding of orchid evolution.</title>
        <authorList>
            <person name="Zhang Y."/>
            <person name="Zhang G.Q."/>
            <person name="Zhang D."/>
            <person name="Liu X.D."/>
            <person name="Xu X.Y."/>
            <person name="Sun W.H."/>
            <person name="Yu X."/>
            <person name="Zhu X."/>
            <person name="Wang Z.W."/>
            <person name="Zhao X."/>
            <person name="Zhong W.Y."/>
            <person name="Chen H."/>
            <person name="Yin W.L."/>
            <person name="Huang T."/>
            <person name="Niu S.C."/>
            <person name="Liu Z.J."/>
        </authorList>
    </citation>
    <scope>NUCLEOTIDE SEQUENCE [LARGE SCALE GENOMIC DNA]</scope>
    <source>
        <strain evidence="1">Lindl</strain>
    </source>
</reference>
<dbReference type="AlphaFoldDB" id="A0AAV7HKK7"/>
<dbReference type="EMBL" id="JAGFBR010000004">
    <property type="protein sequence ID" value="KAH0467840.1"/>
    <property type="molecule type" value="Genomic_DNA"/>
</dbReference>
<dbReference type="Proteomes" id="UP000775213">
    <property type="component" value="Unassembled WGS sequence"/>
</dbReference>
<organism evidence="1 2">
    <name type="scientific">Dendrobium chrysotoxum</name>
    <name type="common">Orchid</name>
    <dbReference type="NCBI Taxonomy" id="161865"/>
    <lineage>
        <taxon>Eukaryota</taxon>
        <taxon>Viridiplantae</taxon>
        <taxon>Streptophyta</taxon>
        <taxon>Embryophyta</taxon>
        <taxon>Tracheophyta</taxon>
        <taxon>Spermatophyta</taxon>
        <taxon>Magnoliopsida</taxon>
        <taxon>Liliopsida</taxon>
        <taxon>Asparagales</taxon>
        <taxon>Orchidaceae</taxon>
        <taxon>Epidendroideae</taxon>
        <taxon>Malaxideae</taxon>
        <taxon>Dendrobiinae</taxon>
        <taxon>Dendrobium</taxon>
    </lineage>
</organism>
<sequence>MHKTITIVRDDPAIVQDDDGLPQAAGLRVLRWPGLNLAKIMKMSMKHLSHLDLTILNEIKEIKIFCYLQRIVNKVVGIYKIILKYILNMTLYVIPYGRNSKVDSILNFTKELASLKEDFIQIKIQDR</sequence>
<protein>
    <submittedName>
        <fullName evidence="1">Uncharacterized protein</fullName>
    </submittedName>
</protein>
<keyword evidence="2" id="KW-1185">Reference proteome</keyword>